<feature type="compositionally biased region" description="Low complexity" evidence="7">
    <location>
        <begin position="628"/>
        <end position="644"/>
    </location>
</feature>
<dbReference type="InterPro" id="IPR002004">
    <property type="entry name" value="PABP_HYD_C"/>
</dbReference>
<feature type="zinc finger region" description="UBR-type" evidence="6">
    <location>
        <begin position="1229"/>
        <end position="1297"/>
    </location>
</feature>
<evidence type="ECO:0000256" key="6">
    <source>
        <dbReference type="PROSITE-ProRule" id="PRU00508"/>
    </source>
</evidence>
<dbReference type="PANTHER" id="PTHR46276:SF1">
    <property type="entry name" value="E3 UBIQUITIN-PROTEIN LIGASE UBR5"/>
    <property type="match status" value="1"/>
</dbReference>
<dbReference type="Proteomes" id="UP000735302">
    <property type="component" value="Unassembled WGS sequence"/>
</dbReference>
<evidence type="ECO:0000256" key="4">
    <source>
        <dbReference type="ARBA" id="ARBA00022833"/>
    </source>
</evidence>
<feature type="region of interest" description="Disordered" evidence="7">
    <location>
        <begin position="339"/>
        <end position="361"/>
    </location>
</feature>
<dbReference type="FunFam" id="3.30.2410.10:FF:000008">
    <property type="entry name" value="Putative E3 ubiquitin-protein ligase UBR5"/>
    <property type="match status" value="1"/>
</dbReference>
<evidence type="ECO:0000313" key="11">
    <source>
        <dbReference type="EMBL" id="GFO10305.1"/>
    </source>
</evidence>
<feature type="compositionally biased region" description="Basic residues" evidence="7">
    <location>
        <begin position="1592"/>
        <end position="1602"/>
    </location>
</feature>
<feature type="region of interest" description="Disordered" evidence="7">
    <location>
        <begin position="2573"/>
        <end position="2676"/>
    </location>
</feature>
<dbReference type="CDD" id="cd14423">
    <property type="entry name" value="CUE_UBR5"/>
    <property type="match status" value="1"/>
</dbReference>
<evidence type="ECO:0000259" key="10">
    <source>
        <dbReference type="PROSITE" id="PS51309"/>
    </source>
</evidence>
<evidence type="ECO:0000256" key="5">
    <source>
        <dbReference type="PROSITE-ProRule" id="PRU00104"/>
    </source>
</evidence>
<feature type="compositionally biased region" description="Gly residues" evidence="7">
    <location>
        <begin position="2126"/>
        <end position="2138"/>
    </location>
</feature>
<evidence type="ECO:0000313" key="12">
    <source>
        <dbReference type="Proteomes" id="UP000735302"/>
    </source>
</evidence>
<dbReference type="SMART" id="SM00119">
    <property type="entry name" value="HECTc"/>
    <property type="match status" value="1"/>
</dbReference>
<keyword evidence="3 5" id="KW-0833">Ubl conjugation pathway</keyword>
<evidence type="ECO:0000256" key="3">
    <source>
        <dbReference type="ARBA" id="ARBA00022786"/>
    </source>
</evidence>
<feature type="compositionally biased region" description="Low complexity" evidence="7">
    <location>
        <begin position="2573"/>
        <end position="2618"/>
    </location>
</feature>
<name>A0AAV4ATS0_9GAST</name>
<dbReference type="InterPro" id="IPR035983">
    <property type="entry name" value="Hect_E3_ubiquitin_ligase"/>
</dbReference>
<dbReference type="Pfam" id="PF11547">
    <property type="entry name" value="E3_UbLigase_EDD"/>
    <property type="match status" value="1"/>
</dbReference>
<evidence type="ECO:0000259" key="9">
    <source>
        <dbReference type="PROSITE" id="PS51157"/>
    </source>
</evidence>
<dbReference type="GO" id="GO:0034450">
    <property type="term" value="F:ubiquitin-ubiquitin ligase activity"/>
    <property type="evidence" value="ECO:0007669"/>
    <property type="project" value="TreeGrafter"/>
</dbReference>
<accession>A0AAV4ATS0</accession>
<feature type="region of interest" description="Disordered" evidence="7">
    <location>
        <begin position="2693"/>
        <end position="2724"/>
    </location>
</feature>
<feature type="compositionally biased region" description="Low complexity" evidence="7">
    <location>
        <begin position="2406"/>
        <end position="2416"/>
    </location>
</feature>
<dbReference type="Gene3D" id="2.130.10.30">
    <property type="entry name" value="Regulator of chromosome condensation 1/beta-lactamase-inhibitor protein II"/>
    <property type="match status" value="1"/>
</dbReference>
<dbReference type="PROSITE" id="PS51309">
    <property type="entry name" value="PABC"/>
    <property type="match status" value="1"/>
</dbReference>
<feature type="region of interest" description="Disordered" evidence="7">
    <location>
        <begin position="2254"/>
        <end position="2298"/>
    </location>
</feature>
<feature type="compositionally biased region" description="Low complexity" evidence="7">
    <location>
        <begin position="2643"/>
        <end position="2664"/>
    </location>
</feature>
<feature type="region of interest" description="Disordered" evidence="7">
    <location>
        <begin position="239"/>
        <end position="260"/>
    </location>
</feature>
<reference evidence="11 12" key="1">
    <citation type="journal article" date="2021" name="Elife">
        <title>Chloroplast acquisition without the gene transfer in kleptoplastic sea slugs, Plakobranchus ocellatus.</title>
        <authorList>
            <person name="Maeda T."/>
            <person name="Takahashi S."/>
            <person name="Yoshida T."/>
            <person name="Shimamura S."/>
            <person name="Takaki Y."/>
            <person name="Nagai Y."/>
            <person name="Toyoda A."/>
            <person name="Suzuki Y."/>
            <person name="Arimoto A."/>
            <person name="Ishii H."/>
            <person name="Satoh N."/>
            <person name="Nishiyama T."/>
            <person name="Hasebe M."/>
            <person name="Maruyama T."/>
            <person name="Minagawa J."/>
            <person name="Obokata J."/>
            <person name="Shigenobu S."/>
        </authorList>
    </citation>
    <scope>NUCLEOTIDE SEQUENCE [LARGE SCALE GENOMIC DNA]</scope>
</reference>
<feature type="compositionally biased region" description="Polar residues" evidence="7">
    <location>
        <begin position="2619"/>
        <end position="2629"/>
    </location>
</feature>
<dbReference type="Pfam" id="PF00632">
    <property type="entry name" value="HECT"/>
    <property type="match status" value="1"/>
</dbReference>
<dbReference type="PROSITE" id="PS51157">
    <property type="entry name" value="ZF_UBR"/>
    <property type="match status" value="1"/>
</dbReference>
<feature type="domain" description="PABC" evidence="10">
    <location>
        <begin position="2957"/>
        <end position="3064"/>
    </location>
</feature>
<feature type="compositionally biased region" description="Low complexity" evidence="7">
    <location>
        <begin position="1691"/>
        <end position="1704"/>
    </location>
</feature>
<feature type="region of interest" description="Disordered" evidence="7">
    <location>
        <begin position="1180"/>
        <end position="1199"/>
    </location>
</feature>
<dbReference type="GO" id="GO:0090263">
    <property type="term" value="P:positive regulation of canonical Wnt signaling pathway"/>
    <property type="evidence" value="ECO:0007669"/>
    <property type="project" value="TreeGrafter"/>
</dbReference>
<feature type="compositionally biased region" description="Polar residues" evidence="7">
    <location>
        <begin position="127"/>
        <end position="145"/>
    </location>
</feature>
<feature type="region of interest" description="Disordered" evidence="7">
    <location>
        <begin position="2906"/>
        <end position="2967"/>
    </location>
</feature>
<feature type="compositionally biased region" description="Low complexity" evidence="7">
    <location>
        <begin position="1053"/>
        <end position="1065"/>
    </location>
</feature>
<dbReference type="Gene3D" id="1.10.1900.10">
    <property type="entry name" value="c-terminal domain of poly(a) binding protein"/>
    <property type="match status" value="1"/>
</dbReference>
<dbReference type="Gene3D" id="3.30.2160.10">
    <property type="entry name" value="Hect, E3 ligase catalytic domain"/>
    <property type="match status" value="1"/>
</dbReference>
<feature type="domain" description="UBR-type" evidence="9">
    <location>
        <begin position="1229"/>
        <end position="1297"/>
    </location>
</feature>
<dbReference type="InterPro" id="IPR036053">
    <property type="entry name" value="PABP-dom"/>
</dbReference>
<feature type="region of interest" description="Disordered" evidence="7">
    <location>
        <begin position="2396"/>
        <end position="2438"/>
    </location>
</feature>
<feature type="region of interest" description="Disordered" evidence="7">
    <location>
        <begin position="83"/>
        <end position="104"/>
    </location>
</feature>
<feature type="region of interest" description="Disordered" evidence="7">
    <location>
        <begin position="599"/>
        <end position="659"/>
    </location>
</feature>
<feature type="compositionally biased region" description="Basic residues" evidence="7">
    <location>
        <begin position="173"/>
        <end position="182"/>
    </location>
</feature>
<organism evidence="11 12">
    <name type="scientific">Plakobranchus ocellatus</name>
    <dbReference type="NCBI Taxonomy" id="259542"/>
    <lineage>
        <taxon>Eukaryota</taxon>
        <taxon>Metazoa</taxon>
        <taxon>Spiralia</taxon>
        <taxon>Lophotrochozoa</taxon>
        <taxon>Mollusca</taxon>
        <taxon>Gastropoda</taxon>
        <taxon>Heterobranchia</taxon>
        <taxon>Euthyneura</taxon>
        <taxon>Panpulmonata</taxon>
        <taxon>Sacoglossa</taxon>
        <taxon>Placobranchoidea</taxon>
        <taxon>Plakobranchidae</taxon>
        <taxon>Plakobranchus</taxon>
    </lineage>
</organism>
<keyword evidence="2" id="KW-0863">Zinc-finger</keyword>
<feature type="compositionally biased region" description="Acidic residues" evidence="7">
    <location>
        <begin position="1728"/>
        <end position="1753"/>
    </location>
</feature>
<evidence type="ECO:0000256" key="7">
    <source>
        <dbReference type="SAM" id="MobiDB-lite"/>
    </source>
</evidence>
<keyword evidence="4" id="KW-0862">Zinc</keyword>
<dbReference type="InterPro" id="IPR024725">
    <property type="entry name" value="UBR5_UBA"/>
</dbReference>
<dbReference type="GO" id="GO:0005737">
    <property type="term" value="C:cytoplasm"/>
    <property type="evidence" value="ECO:0007669"/>
    <property type="project" value="TreeGrafter"/>
</dbReference>
<feature type="region of interest" description="Disordered" evidence="7">
    <location>
        <begin position="1717"/>
        <end position="1758"/>
    </location>
</feature>
<feature type="compositionally biased region" description="Basic and acidic residues" evidence="7">
    <location>
        <begin position="83"/>
        <end position="100"/>
    </location>
</feature>
<proteinExistence type="predicted"/>
<evidence type="ECO:0000256" key="2">
    <source>
        <dbReference type="ARBA" id="ARBA00022771"/>
    </source>
</evidence>
<feature type="compositionally biased region" description="Low complexity" evidence="7">
    <location>
        <begin position="2331"/>
        <end position="2343"/>
    </location>
</feature>
<dbReference type="GO" id="GO:0000209">
    <property type="term" value="P:protein polyubiquitination"/>
    <property type="evidence" value="ECO:0007669"/>
    <property type="project" value="TreeGrafter"/>
</dbReference>
<feature type="region of interest" description="Disordered" evidence="7">
    <location>
        <begin position="1802"/>
        <end position="1839"/>
    </location>
</feature>
<feature type="compositionally biased region" description="Basic and acidic residues" evidence="7">
    <location>
        <begin position="603"/>
        <end position="620"/>
    </location>
</feature>
<gene>
    <name evidence="11" type="ORF">PoB_003681000</name>
</gene>
<feature type="region of interest" description="Disordered" evidence="7">
    <location>
        <begin position="1570"/>
        <end position="1704"/>
    </location>
</feature>
<feature type="compositionally biased region" description="Low complexity" evidence="7">
    <location>
        <begin position="2269"/>
        <end position="2292"/>
    </location>
</feature>
<feature type="compositionally biased region" description="Acidic residues" evidence="7">
    <location>
        <begin position="1659"/>
        <end position="1673"/>
    </location>
</feature>
<feature type="compositionally biased region" description="Basic and acidic residues" evidence="7">
    <location>
        <begin position="1014"/>
        <end position="1023"/>
    </location>
</feature>
<sequence length="3419" mass="366478">MTSLHFAVQPLPGSDDQLIDRLRDVSERFSRHGFAAPPALASLRNVTITQCAVGPSHIALLREDGRVCRVPYHIAADKIDLSKTDTKPKPSKLEKLERSSTTRSGSVVMESPIVLVSDALGTAGVQSTTTGRWSAVSSNPTTLTRGGSAAGGGAGGSASGGSGGQPTGFTRQRAVHVSRGGRRSGVIVGGRPLVPASVVPEDLISQCQVVLQGKSRNLIIRELQRTNLDVNMAVNNLLSRDDEGEGDDDDSQDSNVPDDLISLLDSGVHEHPSVIIDADAMFNEDVFGYSSLRNRGSGTRSRIAGDRERELDRDRDSIFRIRDHRRRLETTFRDETLKSLEREKVESGGAEGGKKVNSPAPNPLSFGEELQYWTDKDGEPPLFSHIEAMYSDLVAIGKDGRLYCWKWADSEPYRNPENPAVRHPKASALNLTQEKITILAACGVRASVLTESGKIATWLDESLSSVSGKLEQQAMQFAEFSSDSVASLHVCSLYTCARLESGALYWWGVMPFAQRKKLVERSNKKKRAKETSTSSGAVGGGSSSSAEIVAGATVCLRSAPLYNAGSIAFTEVNGVPKVGQLLESAWALSDSCRFRIRPPGSDLKAEPVKPEATKSSEIKTDMPPPSPASSVCSDHSSASISTSSLKRKKGPVTPVKDDEKEERWALRQVVFVEDVKSVQLGKVLKVDGACAAVRFHRDADSAGSSKDDIPSLLQDCRLLRKDELQVVKTTGAPRYPDCFLKVPRKVAIAEHGQIEAVSVDVDGIHIVSRSGSRLHYSFHNLSSGKLDMNCLFPTSADAFLGTRSNQVSLLTCGTPPPNSSLILRDGNGAIYPMAKDCNDNIRDPIWLDLPPVTSVGMKVQRVPSLALAGKESALVIALTVKHQELIPHILRSDTARVKAVIAALEEEAKESAASGNGSQPKLQEVLREHCDGNRNLLHMCVAACIPQSNKECDNEPQLGSTPFSYTLDAVTSAVDAIASLQSSRSSDSAGSRGMSMRDLIRRASTAARGVSSMESRDLDREDSGIAVPTLNWPPDPPPSYDSIPFSEWSSRQSSGASGAAASSSSGAGGSSGTSGGAGSSSSGVGGSGGGPSGVGKDLSNVSMPPVKMEDKVRRNVALSILDFILEAPVLQPHLKQLLTSKNAEGCTPFMQALCGRAYMAAVSIFEAAIKVRHMCQGQTADGEGGTSAGSGGPSSSSSSAAGQQILMSMLYPPGSSLDNSPLHVLCANDTCSFTWTGADHINQDIFECKTCGLIGSLCCCTECARVCHKGHDCKLKKTSPTAYCDCWEKCKCKALVAGVQSSRYSLLNRLLLYTDLVSRPNSRGETILLFLVQTVGRQLVEQRQFRPSRGGGGRGVPGGGRKMQLVDIDVEMPEHDLEPPRFSRRALERILDDWMAVKAMLTCGLKQPATGGPDVVYEEQIYLESQSGTARLDKFTHCLLVRCSYEKMLDTLLTTLIREMQNEEVPGRKDEARQVARRFVRSVARVFVVLNIGMLPASSKKRSLHATPCQPLLKCKRVFQALITLAVEELCQMADALLVPVRMGVARPTAPFALVSINSDAVQGSEELFVMDPLPPRPSSADTSGPGLPHMPHSHHSPRHRPQASSTTRPPVDYERMPVDIEEVEVVESMQVDDDHSDREDREDRDDRQSEHSDRDLDQDPEQPPPDPEDGPAESDMSLVMLTEESDSDSESSSHSNQDNVSVQRSAVTMATAGSDAGLGSLAHFSEDSGDSSNAEEEEEEEEEEDYESEAGESEGRDTDEFIYLDEQLERPSTSGGPGAQGQRTLQAPQTMQWAIRQREPLTGTGTGVGGGSASGGVGNTARPPPTATTTATTSMAGGSSLLYMDPSSLRRNISVAAASAAPTVTNQDSPVTVATTASQLARAFGIMVRQVTDLLNQLPYYQAMTQSLPRALEVSPQEEHMLQVYLEQYLWPSWQWLVAVMDSTEAQLRFGTALSNSSDPSCPQHPLHASYTRTHRERAPPPPREEARSLQVLDHNRRRLRFGTLAPNTDGNSARRDFLSYALSLMRSHHGEHSDSLPVIDITALKHAAYVFDALIYYMRTTPDSDVDALRDGVLVASSSWQDAGEDDHDDDLPTRDNTSSTINASSGNNNTLGEGGESMDGDSENGGAGGLGGGDGRLGRRHPFFQRSDSTIFMGCPPPDPFHTPLVEALPLADQPHLLQPNARREDYFGMAKPTLVLPKSSSEEGSISASASLSAAGHQLPLSLSLSVRGGEQDQRSQLAQNLRNATFQPIWPAPVTSSTAGGGNIRSSNNNNAAVAPPTGVPAAPVSSLPSTSGANAVDLRSSDIFPQSVAVNLSLSAQQVVTTATSSLSSASPLNIPLPSEPGPSASHSSHHHHHHQTSASGYQEVAAAPAHAYLSHSRPMISLLLPSSSSAPGVTFAPPHHSSSSSSSSHLVMTNPPPAPAHPHHPTPSQLARDPLSAFSEIATSRERILTPMTVPSREQAAPNALSSNTGVGSLMETSSSVLPAPPPSYQLHNLLAAASPESDNTTQASVIVHTASAPVPSSSASQAPVLLPSAATSGRPGVMESGEILRPKIHFAFLNWSQNQAASSSSSGSSSSQAGTSSSTQSGTTSSSQELSSLPSSSSTVDPASLSKDLSMSSTLTGGESLPHGGSLTMPSPALAHSSSTTSSSAAQAGSNTETGSSSMDSAPIDLVGANENVSNTVDIETSDQTTHHTAPAGRPSASGGVAGPANPTSTAAAGTSLRHQGVMGQVVSHDILLGRWRLSLDLFGRVFCDDVGAEPGSVVSELGGFPVKEGRFRREMEKLRNSQQRDLTLEVERDRNQLLPQTFKQLNTYFNRRTNASGPPLCVQRVKVTFKDEPGEGSGVARSFYTAVANAAVSQEKLPPLDSILVGGKGLQHTRSIDLINRLCSREILRERQRSSIRHRSRDREMRRTLSYDAPPFYMPTDGPGGSGGSAGSSSASGGGAGSSGPDTGGEGGGVEAISQYRRQLGERLYPKVRALRPVGDFNDSASIKLNIENVNLQECKIVFDSYEALAAKITGMLLELSPSQLVLLLASEESLRPRVEEAVEIITTHNREMSSDSLLDLDIFNLSSDKTSKTAPSSSSVAAAGGSGSRGAESLACDLLMEENSEDNSPLFWQPGKRGFYTPRIGKASPERLNAFRNIGRIIGLCLLQNEICPLFLNRHVLKCILDRRIGWHDLAFMDPVMYESLRSLVEDAETKDANLIFTALDLTFCVELCAEEGGEQVELYPDGAEIEVTAQNVHNYVRKYAEHRMQVVAEKALRNLRLGVFDVIPSNSLDGLTAEDLRLLLNGVGDINVQTLISYTSFNDESGENNERVQRFKRWFWAVVEKMNNFERQDLVYFWTSSPVLPASEEGFQPMPTITIRPADDDHLPTANTCISRLYIPLYSTKAILRSKLLLAITTKAFGFV</sequence>
<dbReference type="Pfam" id="PF00658">
    <property type="entry name" value="MLLE"/>
    <property type="match status" value="1"/>
</dbReference>
<feature type="domain" description="HECT" evidence="8">
    <location>
        <begin position="3136"/>
        <end position="3419"/>
    </location>
</feature>
<feature type="region of interest" description="Disordered" evidence="7">
    <location>
        <begin position="2331"/>
        <end position="2368"/>
    </location>
</feature>
<dbReference type="InterPro" id="IPR003126">
    <property type="entry name" value="Znf_UBR"/>
</dbReference>
<keyword evidence="12" id="KW-1185">Reference proteome</keyword>
<dbReference type="EMBL" id="BLXT01004151">
    <property type="protein sequence ID" value="GFO10305.1"/>
    <property type="molecule type" value="Genomic_DNA"/>
</dbReference>
<feature type="region of interest" description="Disordered" evidence="7">
    <location>
        <begin position="2081"/>
        <end position="2144"/>
    </location>
</feature>
<dbReference type="GO" id="GO:0003723">
    <property type="term" value="F:RNA binding"/>
    <property type="evidence" value="ECO:0007669"/>
    <property type="project" value="InterPro"/>
</dbReference>
<dbReference type="PANTHER" id="PTHR46276">
    <property type="entry name" value="E3 UBIQUITIN-PROTEIN LIGASE UBR5"/>
    <property type="match status" value="1"/>
</dbReference>
<keyword evidence="1" id="KW-0479">Metal-binding</keyword>
<dbReference type="GO" id="GO:0043130">
    <property type="term" value="F:ubiquitin binding"/>
    <property type="evidence" value="ECO:0007669"/>
    <property type="project" value="InterPro"/>
</dbReference>
<feature type="compositionally biased region" description="Gly residues" evidence="7">
    <location>
        <begin position="148"/>
        <end position="166"/>
    </location>
</feature>
<feature type="compositionally biased region" description="Gly residues" evidence="7">
    <location>
        <begin position="2935"/>
        <end position="2967"/>
    </location>
</feature>
<comment type="caution">
    <text evidence="11">The sequence shown here is derived from an EMBL/GenBank/DDBJ whole genome shotgun (WGS) entry which is preliminary data.</text>
</comment>
<dbReference type="CDD" id="cd19675">
    <property type="entry name" value="UBR-box_UBR5"/>
    <property type="match status" value="1"/>
</dbReference>
<dbReference type="SMART" id="SM00396">
    <property type="entry name" value="ZnF_UBR1"/>
    <property type="match status" value="1"/>
</dbReference>
<evidence type="ECO:0000259" key="8">
    <source>
        <dbReference type="PROSITE" id="PS50237"/>
    </source>
</evidence>
<feature type="region of interest" description="Disordered" evidence="7">
    <location>
        <begin position="2453"/>
        <end position="2478"/>
    </location>
</feature>
<dbReference type="SUPFAM" id="SSF56204">
    <property type="entry name" value="Hect, E3 ligase catalytic domain"/>
    <property type="match status" value="1"/>
</dbReference>
<dbReference type="FunFam" id="1.10.8.10:FF:000009">
    <property type="entry name" value="Putative E3 ubiquitin-protein ligase UBR5"/>
    <property type="match status" value="1"/>
</dbReference>
<feature type="compositionally biased region" description="Polar residues" evidence="7">
    <location>
        <begin position="2097"/>
        <end position="2114"/>
    </location>
</feature>
<dbReference type="SUPFAM" id="SSF63570">
    <property type="entry name" value="PABC (PABP) domain"/>
    <property type="match status" value="1"/>
</dbReference>
<feature type="active site" description="Glycyl thioester intermediate" evidence="5">
    <location>
        <position position="3388"/>
    </location>
</feature>
<feature type="region of interest" description="Disordered" evidence="7">
    <location>
        <begin position="1004"/>
        <end position="1106"/>
    </location>
</feature>
<feature type="compositionally biased region" description="Gly residues" evidence="7">
    <location>
        <begin position="1066"/>
        <end position="1093"/>
    </location>
</feature>
<dbReference type="Gene3D" id="3.30.2410.10">
    <property type="entry name" value="Hect, E3 ligase catalytic domain"/>
    <property type="match status" value="1"/>
</dbReference>
<dbReference type="InterPro" id="IPR009091">
    <property type="entry name" value="RCC1/BLIP-II"/>
</dbReference>
<feature type="compositionally biased region" description="Gly residues" evidence="7">
    <location>
        <begin position="1805"/>
        <end position="1819"/>
    </location>
</feature>
<dbReference type="Gene3D" id="1.10.8.10">
    <property type="entry name" value="DNA helicase RuvA subunit, C-terminal domain"/>
    <property type="match status" value="1"/>
</dbReference>
<dbReference type="GO" id="GO:0008270">
    <property type="term" value="F:zinc ion binding"/>
    <property type="evidence" value="ECO:0007669"/>
    <property type="project" value="UniProtKB-KW"/>
</dbReference>
<feature type="region of interest" description="Disordered" evidence="7">
    <location>
        <begin position="3082"/>
        <end position="3103"/>
    </location>
</feature>
<dbReference type="InterPro" id="IPR047503">
    <property type="entry name" value="UBR-box_UBR5"/>
</dbReference>
<dbReference type="SMART" id="SM00517">
    <property type="entry name" value="PolyA"/>
    <property type="match status" value="1"/>
</dbReference>
<dbReference type="GO" id="GO:0005634">
    <property type="term" value="C:nucleus"/>
    <property type="evidence" value="ECO:0007669"/>
    <property type="project" value="TreeGrafter"/>
</dbReference>
<dbReference type="Gene3D" id="3.90.1750.10">
    <property type="entry name" value="Hect, E3 ligase catalytic domains"/>
    <property type="match status" value="1"/>
</dbReference>
<feature type="compositionally biased region" description="Gly residues" evidence="7">
    <location>
        <begin position="1182"/>
        <end position="1192"/>
    </location>
</feature>
<dbReference type="PROSITE" id="PS50237">
    <property type="entry name" value="HECT"/>
    <property type="match status" value="1"/>
</dbReference>
<feature type="compositionally biased region" description="Acidic residues" evidence="7">
    <location>
        <begin position="242"/>
        <end position="252"/>
    </location>
</feature>
<feature type="region of interest" description="Disordered" evidence="7">
    <location>
        <begin position="127"/>
        <end position="183"/>
    </location>
</feature>
<feature type="region of interest" description="Disordered" evidence="7">
    <location>
        <begin position="520"/>
        <end position="544"/>
    </location>
</feature>
<feature type="compositionally biased region" description="Basic and acidic residues" evidence="7">
    <location>
        <begin position="1633"/>
        <end position="1658"/>
    </location>
</feature>
<protein>
    <submittedName>
        <fullName evidence="11">E3 ubiquitin-protein ligase ubr5</fullName>
    </submittedName>
</protein>
<dbReference type="InterPro" id="IPR000569">
    <property type="entry name" value="HECT_dom"/>
</dbReference>
<evidence type="ECO:0000256" key="1">
    <source>
        <dbReference type="ARBA" id="ARBA00022723"/>
    </source>
</evidence>
<dbReference type="SUPFAM" id="SSF50985">
    <property type="entry name" value="RCC1/BLIP-II"/>
    <property type="match status" value="1"/>
</dbReference>